<gene>
    <name evidence="4" type="ORF">LCER1_G008111</name>
</gene>
<evidence type="ECO:0000256" key="2">
    <source>
        <dbReference type="ARBA" id="ARBA00023445"/>
    </source>
</evidence>
<evidence type="ECO:0000259" key="3">
    <source>
        <dbReference type="Pfam" id="PF01370"/>
    </source>
</evidence>
<dbReference type="InterPro" id="IPR050425">
    <property type="entry name" value="NAD(P)_dehydrat-like"/>
</dbReference>
<dbReference type="OrthoDB" id="2735536at2759"/>
<dbReference type="PANTHER" id="PTHR10366">
    <property type="entry name" value="NAD DEPENDENT EPIMERASE/DEHYDRATASE"/>
    <property type="match status" value="1"/>
</dbReference>
<dbReference type="Proteomes" id="UP000481288">
    <property type="component" value="Unassembled WGS sequence"/>
</dbReference>
<dbReference type="Gene3D" id="3.40.50.720">
    <property type="entry name" value="NAD(P)-binding Rossmann-like Domain"/>
    <property type="match status" value="1"/>
</dbReference>
<evidence type="ECO:0000256" key="1">
    <source>
        <dbReference type="ARBA" id="ARBA00023002"/>
    </source>
</evidence>
<keyword evidence="1" id="KW-0560">Oxidoreductase</keyword>
<dbReference type="InterPro" id="IPR036291">
    <property type="entry name" value="NAD(P)-bd_dom_sf"/>
</dbReference>
<reference evidence="4 5" key="1">
    <citation type="submission" date="2018-05" db="EMBL/GenBank/DDBJ databases">
        <title>Whole genome sequencing for identification of molecular markers to develop diagnostic detection tools for the regulated plant pathogen Lachnellula willkommii.</title>
        <authorList>
            <person name="Giroux E."/>
            <person name="Bilodeau G."/>
        </authorList>
    </citation>
    <scope>NUCLEOTIDE SEQUENCE [LARGE SCALE GENOMIC DNA]</scope>
    <source>
        <strain evidence="4 5">CBS 625.97</strain>
    </source>
</reference>
<comment type="caution">
    <text evidence="4">The sequence shown here is derived from an EMBL/GenBank/DDBJ whole genome shotgun (WGS) entry which is preliminary data.</text>
</comment>
<dbReference type="SUPFAM" id="SSF51735">
    <property type="entry name" value="NAD(P)-binding Rossmann-fold domains"/>
    <property type="match status" value="1"/>
</dbReference>
<accession>A0A7D8Z4W4</accession>
<dbReference type="AlphaFoldDB" id="A0A7D8Z4W4"/>
<comment type="similarity">
    <text evidence="2">Belongs to the NAD(P)-dependent epimerase/dehydratase family. Dihydroflavonol-4-reductase subfamily.</text>
</comment>
<protein>
    <submittedName>
        <fullName evidence="4">Uncharacterized oxidoreductase</fullName>
    </submittedName>
</protein>
<feature type="domain" description="NAD-dependent epimerase/dehydratase" evidence="3">
    <location>
        <begin position="7"/>
        <end position="255"/>
    </location>
</feature>
<proteinExistence type="inferred from homology"/>
<dbReference type="PANTHER" id="PTHR10366:SF812">
    <property type="entry name" value="VPS9 DOMAIN-CONTAINING PROTEIN"/>
    <property type="match status" value="1"/>
</dbReference>
<dbReference type="GO" id="GO:0016616">
    <property type="term" value="F:oxidoreductase activity, acting on the CH-OH group of donors, NAD or NADP as acceptor"/>
    <property type="evidence" value="ECO:0007669"/>
    <property type="project" value="TreeGrafter"/>
</dbReference>
<evidence type="ECO:0000313" key="4">
    <source>
        <dbReference type="EMBL" id="TVY52776.1"/>
    </source>
</evidence>
<keyword evidence="5" id="KW-1185">Reference proteome</keyword>
<dbReference type="Pfam" id="PF01370">
    <property type="entry name" value="Epimerase"/>
    <property type="match status" value="1"/>
</dbReference>
<dbReference type="EMBL" id="QGMG01000551">
    <property type="protein sequence ID" value="TVY52776.1"/>
    <property type="molecule type" value="Genomic_DNA"/>
</dbReference>
<name>A0A7D8Z4W4_9HELO</name>
<dbReference type="InterPro" id="IPR001509">
    <property type="entry name" value="Epimerase_deHydtase"/>
</dbReference>
<organism evidence="4 5">
    <name type="scientific">Lachnellula cervina</name>
    <dbReference type="NCBI Taxonomy" id="1316786"/>
    <lineage>
        <taxon>Eukaryota</taxon>
        <taxon>Fungi</taxon>
        <taxon>Dikarya</taxon>
        <taxon>Ascomycota</taxon>
        <taxon>Pezizomycotina</taxon>
        <taxon>Leotiomycetes</taxon>
        <taxon>Helotiales</taxon>
        <taxon>Lachnaceae</taxon>
        <taxon>Lachnellula</taxon>
    </lineage>
</organism>
<evidence type="ECO:0000313" key="5">
    <source>
        <dbReference type="Proteomes" id="UP000481288"/>
    </source>
</evidence>
<sequence length="336" mass="36418">MLSRGLIFLTGGTGFIGANTTLVALQAGYHLRLAVRQECQIAKLKQVFSDYLPRLEFVLVPDIAADDAYAGKLNGVDYIIHIASPIPRTIVQEEILTPAVKGTLSILEAAAKVESVKRVVITSSVAGMIPLAGIPEGGVIKEDNDWDLTVDKTANLTQESDILTSYHLYYASKLLANAASWSFMSTQNPKFTLVVIHPTLVFGHNILQTQSSELAGCTNAYLFGPIMTGIVAPTTNCVHILDVAEAHLRALDEGRVKGNTSFLISGAAPLSDETVGILEKYYPDAGWKIRRGGVKNVWDVDTGKAEGELGMEWRGYEQMLREVMDQQLGLLKAEGA</sequence>